<keyword evidence="1" id="KW-0472">Membrane</keyword>
<sequence length="354" mass="42328">MNRPFIWDRYSDQPYPIEDKKYKKYMRKKHIWDFIPLIATNIIIFPLSILLMKLFKGKSKSNNNFYGIGVNLDKGNIQQSLIEELGVKSLLIRVPLNDIYNIDRYVEFIKSFGDDKEIVINIIQDREHIKKHNLLAQDITIIFDKLSPITKEFQIASTINRTKWGFFSIKEFLEFFKVVQDIRDDKFKDIILIAPSVIDFEYHYTIRAMFNLFDIKYDRVSSLLYVDRRGSPYNTQMVIFDTKNKIDMLYSIVRLSPKIKNDNIYITEVNWPIKDTAPYAPTSEKECVDEEIYANYMIEYFDIAKKSRKISKVFWHQLVASGYGLVDIRDNRVRKREAFYKFKEMIRDENKNRR</sequence>
<organism evidence="2">
    <name type="scientific">hydrothermal vent metagenome</name>
    <dbReference type="NCBI Taxonomy" id="652676"/>
    <lineage>
        <taxon>unclassified sequences</taxon>
        <taxon>metagenomes</taxon>
        <taxon>ecological metagenomes</taxon>
    </lineage>
</organism>
<dbReference type="EMBL" id="FRYL01000041">
    <property type="protein sequence ID" value="SHO81540.1"/>
    <property type="molecule type" value="Genomic_DNA"/>
</dbReference>
<keyword evidence="1" id="KW-1133">Transmembrane helix</keyword>
<feature type="transmembrane region" description="Helical" evidence="1">
    <location>
        <begin position="31"/>
        <end position="55"/>
    </location>
</feature>
<dbReference type="InterPro" id="IPR017853">
    <property type="entry name" value="GH"/>
</dbReference>
<keyword evidence="1" id="KW-0812">Transmembrane</keyword>
<dbReference type="AlphaFoldDB" id="A0A1W1EKZ1"/>
<gene>
    <name evidence="2" type="ORF">MNB_SV-15-1119</name>
</gene>
<reference evidence="2" key="1">
    <citation type="submission" date="2016-10" db="EMBL/GenBank/DDBJ databases">
        <authorList>
            <person name="de Groot N.N."/>
        </authorList>
    </citation>
    <scope>NUCLEOTIDE SEQUENCE</scope>
</reference>
<proteinExistence type="predicted"/>
<protein>
    <submittedName>
        <fullName evidence="2">Uncharacterized protein</fullName>
    </submittedName>
</protein>
<name>A0A1W1EKZ1_9ZZZZ</name>
<accession>A0A1W1EKZ1</accession>
<evidence type="ECO:0000256" key="1">
    <source>
        <dbReference type="SAM" id="Phobius"/>
    </source>
</evidence>
<dbReference type="Gene3D" id="3.20.20.80">
    <property type="entry name" value="Glycosidases"/>
    <property type="match status" value="1"/>
</dbReference>
<evidence type="ECO:0000313" key="2">
    <source>
        <dbReference type="EMBL" id="SHO81540.1"/>
    </source>
</evidence>
<dbReference type="SUPFAM" id="SSF51445">
    <property type="entry name" value="(Trans)glycosidases"/>
    <property type="match status" value="1"/>
</dbReference>